<evidence type="ECO:0008006" key="3">
    <source>
        <dbReference type="Google" id="ProtNLM"/>
    </source>
</evidence>
<dbReference type="EMBL" id="BAABIQ010000031">
    <property type="protein sequence ID" value="GAA4791931.1"/>
    <property type="molecule type" value="Genomic_DNA"/>
</dbReference>
<accession>A0ABP9BBM4</accession>
<reference evidence="2" key="1">
    <citation type="journal article" date="2019" name="Int. J. Syst. Evol. Microbiol.">
        <title>The Global Catalogue of Microorganisms (GCM) 10K type strain sequencing project: providing services to taxonomists for standard genome sequencing and annotation.</title>
        <authorList>
            <consortium name="The Broad Institute Genomics Platform"/>
            <consortium name="The Broad Institute Genome Sequencing Center for Infectious Disease"/>
            <person name="Wu L."/>
            <person name="Ma J."/>
        </authorList>
    </citation>
    <scope>NUCLEOTIDE SEQUENCE [LARGE SCALE GENOMIC DNA]</scope>
    <source>
        <strain evidence="2">JCM 18200</strain>
    </source>
</reference>
<keyword evidence="2" id="KW-1185">Reference proteome</keyword>
<proteinExistence type="predicted"/>
<sequence length="155" mass="16970">MKKLFYGLLAGVLLFSSCSDKDDETPSVGTFKKAKITITVSDDFRKADGDFFNTSVVASNITGNISQWKVNDETLKNQNVELDTDDFEGGATYVIQADEPFYGLAITLGGSTNGSTFHISYKIEIDGKVENSEENVAIKAEDEIYTKGFSYTADN</sequence>
<evidence type="ECO:0000313" key="1">
    <source>
        <dbReference type="EMBL" id="GAA4791931.1"/>
    </source>
</evidence>
<protein>
    <recommendedName>
        <fullName evidence="3">DUF4382 domain-containing protein</fullName>
    </recommendedName>
</protein>
<organism evidence="1 2">
    <name type="scientific">Olivibacter ginsenosidimutans</name>
    <dbReference type="NCBI Taxonomy" id="1176537"/>
    <lineage>
        <taxon>Bacteria</taxon>
        <taxon>Pseudomonadati</taxon>
        <taxon>Bacteroidota</taxon>
        <taxon>Sphingobacteriia</taxon>
        <taxon>Sphingobacteriales</taxon>
        <taxon>Sphingobacteriaceae</taxon>
        <taxon>Olivibacter</taxon>
    </lineage>
</organism>
<dbReference type="PROSITE" id="PS51257">
    <property type="entry name" value="PROKAR_LIPOPROTEIN"/>
    <property type="match status" value="1"/>
</dbReference>
<comment type="caution">
    <text evidence="1">The sequence shown here is derived from an EMBL/GenBank/DDBJ whole genome shotgun (WGS) entry which is preliminary data.</text>
</comment>
<dbReference type="Proteomes" id="UP001501411">
    <property type="component" value="Unassembled WGS sequence"/>
</dbReference>
<gene>
    <name evidence="1" type="ORF">GCM10023231_19830</name>
</gene>
<dbReference type="RefSeq" id="WP_345231613.1">
    <property type="nucleotide sequence ID" value="NZ_BAABIQ010000031.1"/>
</dbReference>
<evidence type="ECO:0000313" key="2">
    <source>
        <dbReference type="Proteomes" id="UP001501411"/>
    </source>
</evidence>
<name>A0ABP9BBM4_9SPHI</name>